<dbReference type="EMBL" id="CAJVPY010056577">
    <property type="protein sequence ID" value="CAG8818477.1"/>
    <property type="molecule type" value="Genomic_DNA"/>
</dbReference>
<organism evidence="1 2">
    <name type="scientific">Dentiscutata erythropus</name>
    <dbReference type="NCBI Taxonomy" id="1348616"/>
    <lineage>
        <taxon>Eukaryota</taxon>
        <taxon>Fungi</taxon>
        <taxon>Fungi incertae sedis</taxon>
        <taxon>Mucoromycota</taxon>
        <taxon>Glomeromycotina</taxon>
        <taxon>Glomeromycetes</taxon>
        <taxon>Diversisporales</taxon>
        <taxon>Gigasporaceae</taxon>
        <taxon>Dentiscutata</taxon>
    </lineage>
</organism>
<proteinExistence type="predicted"/>
<dbReference type="Proteomes" id="UP000789405">
    <property type="component" value="Unassembled WGS sequence"/>
</dbReference>
<evidence type="ECO:0000313" key="1">
    <source>
        <dbReference type="EMBL" id="CAG8818477.1"/>
    </source>
</evidence>
<protein>
    <submittedName>
        <fullName evidence="1">10236_t:CDS:1</fullName>
    </submittedName>
</protein>
<name>A0A9N9PI10_9GLOM</name>
<gene>
    <name evidence="1" type="ORF">DERYTH_LOCUS26632</name>
</gene>
<comment type="caution">
    <text evidence="1">The sequence shown here is derived from an EMBL/GenBank/DDBJ whole genome shotgun (WGS) entry which is preliminary data.</text>
</comment>
<feature type="non-terminal residue" evidence="1">
    <location>
        <position position="100"/>
    </location>
</feature>
<feature type="non-terminal residue" evidence="1">
    <location>
        <position position="1"/>
    </location>
</feature>
<accession>A0A9N9PI10</accession>
<dbReference type="OrthoDB" id="2447012at2759"/>
<keyword evidence="2" id="KW-1185">Reference proteome</keyword>
<dbReference type="AlphaFoldDB" id="A0A9N9PI10"/>
<evidence type="ECO:0000313" key="2">
    <source>
        <dbReference type="Proteomes" id="UP000789405"/>
    </source>
</evidence>
<reference evidence="1" key="1">
    <citation type="submission" date="2021-06" db="EMBL/GenBank/DDBJ databases">
        <authorList>
            <person name="Kallberg Y."/>
            <person name="Tangrot J."/>
            <person name="Rosling A."/>
        </authorList>
    </citation>
    <scope>NUCLEOTIDE SEQUENCE</scope>
    <source>
        <strain evidence="1">MA453B</strain>
    </source>
</reference>
<sequence>QSTKWESYFPNEIYADFMKLIIDNNLSNTVGDAIIKIFNNHTNRIDEPLLSSTQQEKYQIATKQIFHQAIAKILKPLYSQYEKEANMCCLTYSSSQSQWP</sequence>